<dbReference type="Pfam" id="PF06580">
    <property type="entry name" value="His_kinase"/>
    <property type="match status" value="1"/>
</dbReference>
<gene>
    <name evidence="3" type="ORF">BC781_103551</name>
</gene>
<comment type="caution">
    <text evidence="3">The sequence shown here is derived from an EMBL/GenBank/DDBJ whole genome shotgun (WGS) entry which is preliminary data.</text>
</comment>
<keyword evidence="1" id="KW-0472">Membrane</keyword>
<dbReference type="RefSeq" id="WP_109619128.1">
    <property type="nucleotide sequence ID" value="NZ_QGDO01000003.1"/>
</dbReference>
<evidence type="ECO:0000259" key="2">
    <source>
        <dbReference type="Pfam" id="PF06580"/>
    </source>
</evidence>
<feature type="transmembrane region" description="Helical" evidence="1">
    <location>
        <begin position="72"/>
        <end position="93"/>
    </location>
</feature>
<keyword evidence="1" id="KW-0812">Transmembrane</keyword>
<evidence type="ECO:0000313" key="3">
    <source>
        <dbReference type="EMBL" id="PWJ42299.1"/>
    </source>
</evidence>
<dbReference type="GO" id="GO:0000155">
    <property type="term" value="F:phosphorelay sensor kinase activity"/>
    <property type="evidence" value="ECO:0007669"/>
    <property type="project" value="InterPro"/>
</dbReference>
<keyword evidence="1" id="KW-1133">Transmembrane helix</keyword>
<feature type="domain" description="Signal transduction histidine kinase internal region" evidence="2">
    <location>
        <begin position="156"/>
        <end position="233"/>
    </location>
</feature>
<protein>
    <submittedName>
        <fullName evidence="3">Histidine kinase</fullName>
    </submittedName>
</protein>
<keyword evidence="3" id="KW-0418">Kinase</keyword>
<accession>A0A315ZAX3</accession>
<organism evidence="3 4">
    <name type="scientific">Sediminitomix flava</name>
    <dbReference type="NCBI Taxonomy" id="379075"/>
    <lineage>
        <taxon>Bacteria</taxon>
        <taxon>Pseudomonadati</taxon>
        <taxon>Bacteroidota</taxon>
        <taxon>Cytophagia</taxon>
        <taxon>Cytophagales</taxon>
        <taxon>Flammeovirgaceae</taxon>
        <taxon>Sediminitomix</taxon>
    </lineage>
</organism>
<dbReference type="OrthoDB" id="927174at2"/>
<proteinExistence type="predicted"/>
<keyword evidence="3" id="KW-0808">Transferase</keyword>
<keyword evidence="4" id="KW-1185">Reference proteome</keyword>
<feature type="transmembrane region" description="Helical" evidence="1">
    <location>
        <begin position="39"/>
        <end position="60"/>
    </location>
</feature>
<dbReference type="PANTHER" id="PTHR34220:SF7">
    <property type="entry name" value="SENSOR HISTIDINE KINASE YPDA"/>
    <property type="match status" value="1"/>
</dbReference>
<sequence>MIFKSPFLVRLVVVFLLHLIVKGFDETFEIGTELTLRGILYSTYAISYWMVVWYVVEFLNRQFKIKNLTSKAFMNWGMALFFGAIYDRIYYYADTYFYQNHETWSGMEHFNPILTIALSIFYMLVYGISEVIHKDNLLREEQLRVKELEKQNIENQFLALKRQIEPHFLFNSLSVLSGLVYTDQDLASEFIVKLSKILRYIIEQNEKTLVLLEDEIQVVNDYFFLLETRFKKSIELDIQLQQNTLMKFYVSPTAIQGLIENAVKHNRMSETNPLRVVVLENTENIIVRNKLNRKDYQINSTKEGLKNLKQKYHLLAKREVQVIEEENMFTVKIPLLSKQVYERFNH</sequence>
<dbReference type="PANTHER" id="PTHR34220">
    <property type="entry name" value="SENSOR HISTIDINE KINASE YPDA"/>
    <property type="match status" value="1"/>
</dbReference>
<dbReference type="InterPro" id="IPR050640">
    <property type="entry name" value="Bact_2-comp_sensor_kinase"/>
</dbReference>
<name>A0A315ZAX3_SEDFL</name>
<dbReference type="AlphaFoldDB" id="A0A315ZAX3"/>
<dbReference type="GO" id="GO:0016020">
    <property type="term" value="C:membrane"/>
    <property type="evidence" value="ECO:0007669"/>
    <property type="project" value="InterPro"/>
</dbReference>
<dbReference type="InterPro" id="IPR010559">
    <property type="entry name" value="Sig_transdc_His_kin_internal"/>
</dbReference>
<evidence type="ECO:0000256" key="1">
    <source>
        <dbReference type="SAM" id="Phobius"/>
    </source>
</evidence>
<reference evidence="3 4" key="1">
    <citation type="submission" date="2018-03" db="EMBL/GenBank/DDBJ databases">
        <title>Genomic Encyclopedia of Archaeal and Bacterial Type Strains, Phase II (KMG-II): from individual species to whole genera.</title>
        <authorList>
            <person name="Goeker M."/>
        </authorList>
    </citation>
    <scope>NUCLEOTIDE SEQUENCE [LARGE SCALE GENOMIC DNA]</scope>
    <source>
        <strain evidence="3 4">DSM 28229</strain>
    </source>
</reference>
<dbReference type="Proteomes" id="UP000245535">
    <property type="component" value="Unassembled WGS sequence"/>
</dbReference>
<evidence type="ECO:0000313" key="4">
    <source>
        <dbReference type="Proteomes" id="UP000245535"/>
    </source>
</evidence>
<feature type="transmembrane region" description="Helical" evidence="1">
    <location>
        <begin position="113"/>
        <end position="132"/>
    </location>
</feature>
<dbReference type="EMBL" id="QGDO01000003">
    <property type="protein sequence ID" value="PWJ42299.1"/>
    <property type="molecule type" value="Genomic_DNA"/>
</dbReference>